<dbReference type="AlphaFoldDB" id="K8EGZ6"/>
<keyword evidence="2" id="KW-0812">Transmembrane</keyword>
<keyword evidence="4" id="KW-1185">Reference proteome</keyword>
<evidence type="ECO:0000256" key="1">
    <source>
        <dbReference type="SAM" id="MobiDB-lite"/>
    </source>
</evidence>
<keyword evidence="2" id="KW-1133">Transmembrane helix</keyword>
<proteinExistence type="predicted"/>
<dbReference type="KEGG" id="bpg:Bathy06g03690"/>
<evidence type="ECO:0000313" key="3">
    <source>
        <dbReference type="EMBL" id="CCO17279.1"/>
    </source>
</evidence>
<feature type="region of interest" description="Disordered" evidence="1">
    <location>
        <begin position="1"/>
        <end position="30"/>
    </location>
</feature>
<evidence type="ECO:0000313" key="4">
    <source>
        <dbReference type="Proteomes" id="UP000198341"/>
    </source>
</evidence>
<sequence length="411" mass="44531">MSSLFASSSSSSSSSRPAVRFGQHKPTGKRRCESAAAIKIRSENEDMKHPHPLSPCVSELSGTRRYQQQYQFHENADGATMRYMDRSFQLLGKFVPPAGLLCLVSMFCATVFSVFFAALYVFKEVVSACRNVMNACQAVIRSADAIERACSSVTTTTANLDTTTGKIDATVVKIDVLSESATKALSDAGVIQKRVADLPKDASNTLLDAISAVSVPVNQKSVLPSKAESLVGTSSPEEENANKNTNTSILGMNIDGRRIGAGWIGSDNNYRFHFSATNTFSVGEYVAVKRTNNLYTWGVVENNENTDPSCMPDANCPVDESVDAEKTGATCDWPPKKEDAVGVDGGRGGGGAERDSFKEDELNFFERVKKFALPTGLAPGQVEKEYRVVVEVSATVYRYKIVPASELGKRY</sequence>
<dbReference type="RefSeq" id="XP_007512679.1">
    <property type="nucleotide sequence ID" value="XM_007512617.1"/>
</dbReference>
<feature type="compositionally biased region" description="Low complexity" evidence="1">
    <location>
        <begin position="1"/>
        <end position="15"/>
    </location>
</feature>
<name>K8EGZ6_9CHLO</name>
<dbReference type="GeneID" id="19015350"/>
<reference evidence="3 4" key="1">
    <citation type="submission" date="2011-10" db="EMBL/GenBank/DDBJ databases">
        <authorList>
            <person name="Genoscope - CEA"/>
        </authorList>
    </citation>
    <scope>NUCLEOTIDE SEQUENCE [LARGE SCALE GENOMIC DNA]</scope>
    <source>
        <strain evidence="3 4">RCC 1105</strain>
    </source>
</reference>
<dbReference type="OrthoDB" id="497547at2759"/>
<feature type="region of interest" description="Disordered" evidence="1">
    <location>
        <begin position="225"/>
        <end position="246"/>
    </location>
</feature>
<dbReference type="Proteomes" id="UP000198341">
    <property type="component" value="Chromosome 6"/>
</dbReference>
<organism evidence="3 4">
    <name type="scientific">Bathycoccus prasinos</name>
    <dbReference type="NCBI Taxonomy" id="41875"/>
    <lineage>
        <taxon>Eukaryota</taxon>
        <taxon>Viridiplantae</taxon>
        <taxon>Chlorophyta</taxon>
        <taxon>Mamiellophyceae</taxon>
        <taxon>Mamiellales</taxon>
        <taxon>Bathycoccaceae</taxon>
        <taxon>Bathycoccus</taxon>
    </lineage>
</organism>
<accession>K8EGZ6</accession>
<protein>
    <submittedName>
        <fullName evidence="3">Uncharacterized protein</fullName>
    </submittedName>
</protein>
<feature type="transmembrane region" description="Helical" evidence="2">
    <location>
        <begin position="94"/>
        <end position="122"/>
    </location>
</feature>
<dbReference type="EMBL" id="FO082273">
    <property type="protein sequence ID" value="CCO17279.1"/>
    <property type="molecule type" value="Genomic_DNA"/>
</dbReference>
<evidence type="ECO:0000256" key="2">
    <source>
        <dbReference type="SAM" id="Phobius"/>
    </source>
</evidence>
<gene>
    <name evidence="3" type="ORF">Bathy06g03690</name>
</gene>
<keyword evidence="2" id="KW-0472">Membrane</keyword>